<dbReference type="Gene3D" id="3.20.20.140">
    <property type="entry name" value="Metal-dependent hydrolases"/>
    <property type="match status" value="1"/>
</dbReference>
<dbReference type="PANTHER" id="PTHR43383:SF2">
    <property type="entry name" value="AMIDOHYDROLASE 2 FAMILY PROTEIN"/>
    <property type="match status" value="1"/>
</dbReference>
<dbReference type="GO" id="GO:0016787">
    <property type="term" value="F:hydrolase activity"/>
    <property type="evidence" value="ECO:0007669"/>
    <property type="project" value="UniProtKB-KW"/>
</dbReference>
<dbReference type="SUPFAM" id="SSF51556">
    <property type="entry name" value="Metallo-dependent hydrolases"/>
    <property type="match status" value="1"/>
</dbReference>
<gene>
    <name evidence="2" type="ORF">K435DRAFT_779672</name>
</gene>
<dbReference type="InterPro" id="IPR006680">
    <property type="entry name" value="Amidohydro-rel"/>
</dbReference>
<proteinExistence type="predicted"/>
<dbReference type="PANTHER" id="PTHR43383">
    <property type="entry name" value="NODULIN 6"/>
    <property type="match status" value="1"/>
</dbReference>
<evidence type="ECO:0000313" key="2">
    <source>
        <dbReference type="EMBL" id="THU93831.1"/>
    </source>
</evidence>
<sequence>MTSRLELLHKAAFTFPAIDNHAHPLLKESHRSYVPFEGLISEADGEALSEDAVHTLACLRATPQLVKVLQLDVNASSWGDVKSARQMLDYNDLCDKFMMPCNIQSILLDDGLGGVAEWAEDLKWHRRFGCDTKRIVRIETEAETILKDAFQKVDLVSTNINHLTSEFFNRLGASMTTFCEDPEVVGLKSIACYRTGLNISSPVTIISDAKVHEGISEALATYNKANKIRLAHKELNDKIVHVALEVAGRYKKPVQFHTGLGDNDISLRYSSPSHMQPIIKEYPDTQFVLLHSSYPYTKEAGYLTAVYRNVFCDFGEIFPFVSGPGQRSIFRQVLDLCPTNKILWSTDGHWWPESYYLGTVQARQAIYDVLSDIVKKGELTELQAVAIAENALFYNANNLYKLKLVPKLTQHY</sequence>
<organism evidence="2 3">
    <name type="scientific">Dendrothele bispora (strain CBS 962.96)</name>
    <dbReference type="NCBI Taxonomy" id="1314807"/>
    <lineage>
        <taxon>Eukaryota</taxon>
        <taxon>Fungi</taxon>
        <taxon>Dikarya</taxon>
        <taxon>Basidiomycota</taxon>
        <taxon>Agaricomycotina</taxon>
        <taxon>Agaricomycetes</taxon>
        <taxon>Agaricomycetidae</taxon>
        <taxon>Agaricales</taxon>
        <taxon>Agaricales incertae sedis</taxon>
        <taxon>Dendrothele</taxon>
    </lineage>
</organism>
<dbReference type="Pfam" id="PF04909">
    <property type="entry name" value="Amidohydro_2"/>
    <property type="match status" value="1"/>
</dbReference>
<dbReference type="Proteomes" id="UP000297245">
    <property type="component" value="Unassembled WGS sequence"/>
</dbReference>
<reference evidence="2 3" key="1">
    <citation type="journal article" date="2019" name="Nat. Ecol. Evol.">
        <title>Megaphylogeny resolves global patterns of mushroom evolution.</title>
        <authorList>
            <person name="Varga T."/>
            <person name="Krizsan K."/>
            <person name="Foldi C."/>
            <person name="Dima B."/>
            <person name="Sanchez-Garcia M."/>
            <person name="Sanchez-Ramirez S."/>
            <person name="Szollosi G.J."/>
            <person name="Szarkandi J.G."/>
            <person name="Papp V."/>
            <person name="Albert L."/>
            <person name="Andreopoulos W."/>
            <person name="Angelini C."/>
            <person name="Antonin V."/>
            <person name="Barry K.W."/>
            <person name="Bougher N.L."/>
            <person name="Buchanan P."/>
            <person name="Buyck B."/>
            <person name="Bense V."/>
            <person name="Catcheside P."/>
            <person name="Chovatia M."/>
            <person name="Cooper J."/>
            <person name="Damon W."/>
            <person name="Desjardin D."/>
            <person name="Finy P."/>
            <person name="Geml J."/>
            <person name="Haridas S."/>
            <person name="Hughes K."/>
            <person name="Justo A."/>
            <person name="Karasinski D."/>
            <person name="Kautmanova I."/>
            <person name="Kiss B."/>
            <person name="Kocsube S."/>
            <person name="Kotiranta H."/>
            <person name="LaButti K.M."/>
            <person name="Lechner B.E."/>
            <person name="Liimatainen K."/>
            <person name="Lipzen A."/>
            <person name="Lukacs Z."/>
            <person name="Mihaltcheva S."/>
            <person name="Morgado L.N."/>
            <person name="Niskanen T."/>
            <person name="Noordeloos M.E."/>
            <person name="Ohm R.A."/>
            <person name="Ortiz-Santana B."/>
            <person name="Ovrebo C."/>
            <person name="Racz N."/>
            <person name="Riley R."/>
            <person name="Savchenko A."/>
            <person name="Shiryaev A."/>
            <person name="Soop K."/>
            <person name="Spirin V."/>
            <person name="Szebenyi C."/>
            <person name="Tomsovsky M."/>
            <person name="Tulloss R.E."/>
            <person name="Uehling J."/>
            <person name="Grigoriev I.V."/>
            <person name="Vagvolgyi C."/>
            <person name="Papp T."/>
            <person name="Martin F.M."/>
            <person name="Miettinen O."/>
            <person name="Hibbett D.S."/>
            <person name="Nagy L.G."/>
        </authorList>
    </citation>
    <scope>NUCLEOTIDE SEQUENCE [LARGE SCALE GENOMIC DNA]</scope>
    <source>
        <strain evidence="2 3">CBS 962.96</strain>
    </source>
</reference>
<dbReference type="AlphaFoldDB" id="A0A4S8LWP7"/>
<accession>A0A4S8LWP7</accession>
<dbReference type="InterPro" id="IPR032466">
    <property type="entry name" value="Metal_Hydrolase"/>
</dbReference>
<name>A0A4S8LWP7_DENBC</name>
<keyword evidence="2" id="KW-0378">Hydrolase</keyword>
<evidence type="ECO:0000313" key="3">
    <source>
        <dbReference type="Proteomes" id="UP000297245"/>
    </source>
</evidence>
<dbReference type="EMBL" id="ML179238">
    <property type="protein sequence ID" value="THU93831.1"/>
    <property type="molecule type" value="Genomic_DNA"/>
</dbReference>
<keyword evidence="3" id="KW-1185">Reference proteome</keyword>
<feature type="domain" description="Amidohydrolase-related" evidence="1">
    <location>
        <begin position="243"/>
        <end position="366"/>
    </location>
</feature>
<dbReference type="OrthoDB" id="3364440at2759"/>
<protein>
    <submittedName>
        <fullName evidence="2">Amidohydrolase 2</fullName>
    </submittedName>
</protein>
<evidence type="ECO:0000259" key="1">
    <source>
        <dbReference type="Pfam" id="PF04909"/>
    </source>
</evidence>